<evidence type="ECO:0000313" key="2">
    <source>
        <dbReference type="Proteomes" id="UP000244162"/>
    </source>
</evidence>
<sequence length="89" mass="8917">MIDGQALDAISEQICWIGPVIAVLALGGADAADAARRLLHQDASIRQVGISVQGALVDVVGAGVDAGVRVGEMVAAGRLVRISNQAASA</sequence>
<keyword evidence="2" id="KW-1185">Reference proteome</keyword>
<dbReference type="AlphaFoldDB" id="A0A2T5FVM4"/>
<dbReference type="EMBL" id="NWBU01000010">
    <property type="protein sequence ID" value="PTQ09823.1"/>
    <property type="molecule type" value="Genomic_DNA"/>
</dbReference>
<name>A0A2T5FVM4_9SPHN</name>
<protein>
    <submittedName>
        <fullName evidence="1">Uncharacterized protein</fullName>
    </submittedName>
</protein>
<organism evidence="1 2">
    <name type="scientific">Sphingomonas oleivorans</name>
    <dbReference type="NCBI Taxonomy" id="1735121"/>
    <lineage>
        <taxon>Bacteria</taxon>
        <taxon>Pseudomonadati</taxon>
        <taxon>Pseudomonadota</taxon>
        <taxon>Alphaproteobacteria</taxon>
        <taxon>Sphingomonadales</taxon>
        <taxon>Sphingomonadaceae</taxon>
        <taxon>Sphingomonas</taxon>
    </lineage>
</organism>
<accession>A0A2T5FVM4</accession>
<gene>
    <name evidence="1" type="ORF">CLG96_11645</name>
</gene>
<dbReference type="Proteomes" id="UP000244162">
    <property type="component" value="Unassembled WGS sequence"/>
</dbReference>
<comment type="caution">
    <text evidence="1">The sequence shown here is derived from an EMBL/GenBank/DDBJ whole genome shotgun (WGS) entry which is preliminary data.</text>
</comment>
<proteinExistence type="predicted"/>
<dbReference type="RefSeq" id="WP_107968176.1">
    <property type="nucleotide sequence ID" value="NZ_NWBU01000010.1"/>
</dbReference>
<reference evidence="1 2" key="1">
    <citation type="submission" date="2017-09" db="EMBL/GenBank/DDBJ databases">
        <title>Sphingomonas panjinensis sp.nov., isolated from oil-contaminated soil.</title>
        <authorList>
            <person name="Wang L."/>
            <person name="Chen L."/>
        </authorList>
    </citation>
    <scope>NUCLEOTIDE SEQUENCE [LARGE SCALE GENOMIC DNA]</scope>
    <source>
        <strain evidence="1 2">FW-11</strain>
    </source>
</reference>
<evidence type="ECO:0000313" key="1">
    <source>
        <dbReference type="EMBL" id="PTQ09823.1"/>
    </source>
</evidence>